<keyword evidence="2" id="KW-0378">Hydrolase</keyword>
<dbReference type="InterPro" id="IPR014818">
    <property type="entry name" value="Phage/plasmid_primase_P4_C"/>
</dbReference>
<organism evidence="6 7">
    <name type="scientific">Dorea ammoniilytica</name>
    <dbReference type="NCBI Taxonomy" id="2981788"/>
    <lineage>
        <taxon>Bacteria</taxon>
        <taxon>Bacillati</taxon>
        <taxon>Bacillota</taxon>
        <taxon>Clostridia</taxon>
        <taxon>Lachnospirales</taxon>
        <taxon>Lachnospiraceae</taxon>
        <taxon>Dorea</taxon>
    </lineage>
</organism>
<dbReference type="PANTHER" id="PTHR35372">
    <property type="entry name" value="ATP BINDING PROTEIN-RELATED"/>
    <property type="match status" value="1"/>
</dbReference>
<dbReference type="RefSeq" id="WP_055304150.1">
    <property type="nucleotide sequence ID" value="NZ_JAOQJV010000002.1"/>
</dbReference>
<name>A0ABT2S3L5_9FIRM</name>
<dbReference type="Pfam" id="PF08706">
    <property type="entry name" value="D5_N"/>
    <property type="match status" value="1"/>
</dbReference>
<reference evidence="6 7" key="1">
    <citation type="journal article" date="2021" name="ISME Commun">
        <title>Automated analysis of genomic sequences facilitates high-throughput and comprehensive description of bacteria.</title>
        <authorList>
            <person name="Hitch T.C.A."/>
        </authorList>
    </citation>
    <scope>NUCLEOTIDE SEQUENCE [LARGE SCALE GENOMIC DNA]</scope>
    <source>
        <strain evidence="6 7">Sanger_02</strain>
    </source>
</reference>
<dbReference type="InterPro" id="IPR027417">
    <property type="entry name" value="P-loop_NTPase"/>
</dbReference>
<comment type="caution">
    <text evidence="6">The sequence shown here is derived from an EMBL/GenBank/DDBJ whole genome shotgun (WGS) entry which is preliminary data.</text>
</comment>
<sequence>MQELFETRNGRVIMDEGLSSKMYLIKQYHPEKADETSSGFEWSEMGMANLFGLLYSHEARYCPEHKSWYTYHEGAWRKDEGAILVSEKIKDFVRLMILYCGEIEDDDTRKSYTGFVNKMGDRRMRDRILKDATGELRISAVQFDADPYLINCLNGTYDLRDFSFREHSWNDFLTMQTAFSHTISKTVKCKRWEKFIKEVTQNDEDKADFLQRALGYSMLGMSNEECMFILHGKTTRNGKSTLLNTIETMLGDYAKVAPVGMICRGDRQKDAEAASPTLAGLKGKRFVTMSESNEYGKLDEEKIKQLTGGEEISARALYQSAITFKPQFTLWLSCNDLPMVTDKSLFASERIKVVEFNRHFSPEEQDTHLKDELCEQSSMSGIFMWLVRGYIHYKERGLAMSGSLKSVVTKYERDNDLVLQFLENRCERVPEESSPTVIKAKDLYNAFKIWAKSEGAYILSARKFNSEMERHPEWFDRKSTSSGYATYCGLKLKEVL</sequence>
<dbReference type="PANTHER" id="PTHR35372:SF2">
    <property type="entry name" value="SF3 HELICASE DOMAIN-CONTAINING PROTEIN"/>
    <property type="match status" value="1"/>
</dbReference>
<evidence type="ECO:0000259" key="5">
    <source>
        <dbReference type="PROSITE" id="PS51206"/>
    </source>
</evidence>
<dbReference type="InterPro" id="IPR014015">
    <property type="entry name" value="Helicase_SF3_DNA-vir"/>
</dbReference>
<protein>
    <submittedName>
        <fullName evidence="6">Phage/plasmid primase, P4 family</fullName>
    </submittedName>
</protein>
<dbReference type="InterPro" id="IPR004968">
    <property type="entry name" value="DNA_primase/NTPase_C"/>
</dbReference>
<dbReference type="SUPFAM" id="SSF52540">
    <property type="entry name" value="P-loop containing nucleoside triphosphate hydrolases"/>
    <property type="match status" value="1"/>
</dbReference>
<evidence type="ECO:0000256" key="3">
    <source>
        <dbReference type="ARBA" id="ARBA00022806"/>
    </source>
</evidence>
<evidence type="ECO:0000256" key="1">
    <source>
        <dbReference type="ARBA" id="ARBA00022741"/>
    </source>
</evidence>
<evidence type="ECO:0000313" key="6">
    <source>
        <dbReference type="EMBL" id="MCU6699159.1"/>
    </source>
</evidence>
<dbReference type="NCBIfam" id="TIGR01613">
    <property type="entry name" value="primase_Cterm"/>
    <property type="match status" value="1"/>
</dbReference>
<dbReference type="Pfam" id="PF03288">
    <property type="entry name" value="Pox_D5"/>
    <property type="match status" value="1"/>
</dbReference>
<evidence type="ECO:0000256" key="2">
    <source>
        <dbReference type="ARBA" id="ARBA00022801"/>
    </source>
</evidence>
<keyword evidence="3" id="KW-0347">Helicase</keyword>
<dbReference type="Pfam" id="PF19263">
    <property type="entry name" value="DUF5906"/>
    <property type="match status" value="1"/>
</dbReference>
<gene>
    <name evidence="6" type="ORF">OCV65_02755</name>
</gene>
<evidence type="ECO:0000313" key="7">
    <source>
        <dbReference type="Proteomes" id="UP001207605"/>
    </source>
</evidence>
<proteinExistence type="predicted"/>
<keyword evidence="1" id="KW-0547">Nucleotide-binding</keyword>
<keyword evidence="4" id="KW-0067">ATP-binding</keyword>
<dbReference type="InterPro" id="IPR006500">
    <property type="entry name" value="Helicase_put_C_phage/plasmid"/>
</dbReference>
<dbReference type="EMBL" id="JAOQJV010000002">
    <property type="protein sequence ID" value="MCU6699159.1"/>
    <property type="molecule type" value="Genomic_DNA"/>
</dbReference>
<dbReference type="InterPro" id="IPR045455">
    <property type="entry name" value="NrS-1_pol-like_helicase"/>
</dbReference>
<feature type="domain" description="SF3 helicase" evidence="5">
    <location>
        <begin position="205"/>
        <end position="369"/>
    </location>
</feature>
<dbReference type="PROSITE" id="PS51206">
    <property type="entry name" value="SF3_HELICASE_1"/>
    <property type="match status" value="1"/>
</dbReference>
<keyword evidence="7" id="KW-1185">Reference proteome</keyword>
<dbReference type="SMART" id="SM00885">
    <property type="entry name" value="D5_N"/>
    <property type="match status" value="1"/>
</dbReference>
<dbReference type="Proteomes" id="UP001207605">
    <property type="component" value="Unassembled WGS sequence"/>
</dbReference>
<accession>A0ABT2S3L5</accession>
<evidence type="ECO:0000256" key="4">
    <source>
        <dbReference type="ARBA" id="ARBA00022840"/>
    </source>
</evidence>
<dbReference type="Gene3D" id="3.40.50.300">
    <property type="entry name" value="P-loop containing nucleotide triphosphate hydrolases"/>
    <property type="match status" value="1"/>
</dbReference>
<dbReference type="InterPro" id="IPR051620">
    <property type="entry name" value="ORF904-like_C"/>
</dbReference>